<feature type="transmembrane region" description="Helical" evidence="6">
    <location>
        <begin position="238"/>
        <end position="257"/>
    </location>
</feature>
<evidence type="ECO:0000256" key="1">
    <source>
        <dbReference type="ARBA" id="ARBA00004141"/>
    </source>
</evidence>
<evidence type="ECO:0000256" key="3">
    <source>
        <dbReference type="ARBA" id="ARBA00022989"/>
    </source>
</evidence>
<dbReference type="Proteomes" id="UP000727056">
    <property type="component" value="Unassembled WGS sequence"/>
</dbReference>
<evidence type="ECO:0000256" key="5">
    <source>
        <dbReference type="SAM" id="MobiDB-lite"/>
    </source>
</evidence>
<feature type="transmembrane region" description="Helical" evidence="6">
    <location>
        <begin position="107"/>
        <end position="126"/>
    </location>
</feature>
<feature type="transmembrane region" description="Helical" evidence="6">
    <location>
        <begin position="141"/>
        <end position="159"/>
    </location>
</feature>
<dbReference type="Pfam" id="PF04893">
    <property type="entry name" value="Yip1"/>
    <property type="match status" value="1"/>
</dbReference>
<organism evidence="8 9">
    <name type="scientific">Streptomyces bohaiensis</name>
    <dbReference type="NCBI Taxonomy" id="1431344"/>
    <lineage>
        <taxon>Bacteria</taxon>
        <taxon>Bacillati</taxon>
        <taxon>Actinomycetota</taxon>
        <taxon>Actinomycetes</taxon>
        <taxon>Kitasatosporales</taxon>
        <taxon>Streptomycetaceae</taxon>
        <taxon>Streptomyces</taxon>
    </lineage>
</organism>
<feature type="transmembrane region" description="Helical" evidence="6">
    <location>
        <begin position="195"/>
        <end position="218"/>
    </location>
</feature>
<accession>A0ABX1C721</accession>
<evidence type="ECO:0000256" key="4">
    <source>
        <dbReference type="ARBA" id="ARBA00023136"/>
    </source>
</evidence>
<keyword evidence="2 6" id="KW-0812">Transmembrane</keyword>
<feature type="compositionally biased region" description="Gly residues" evidence="5">
    <location>
        <begin position="7"/>
        <end position="50"/>
    </location>
</feature>
<gene>
    <name evidence="8" type="ORF">HCN52_08380</name>
</gene>
<feature type="region of interest" description="Disordered" evidence="5">
    <location>
        <begin position="1"/>
        <end position="81"/>
    </location>
</feature>
<evidence type="ECO:0000313" key="8">
    <source>
        <dbReference type="EMBL" id="NJQ14961.1"/>
    </source>
</evidence>
<dbReference type="EMBL" id="JAAVJC010000046">
    <property type="protein sequence ID" value="NJQ14961.1"/>
    <property type="molecule type" value="Genomic_DNA"/>
</dbReference>
<evidence type="ECO:0000313" key="9">
    <source>
        <dbReference type="Proteomes" id="UP000727056"/>
    </source>
</evidence>
<evidence type="ECO:0000259" key="7">
    <source>
        <dbReference type="Pfam" id="PF04893"/>
    </source>
</evidence>
<keyword evidence="4 6" id="KW-0472">Membrane</keyword>
<keyword evidence="3 6" id="KW-1133">Transmembrane helix</keyword>
<feature type="domain" description="Yip1" evidence="7">
    <location>
        <begin position="90"/>
        <end position="252"/>
    </location>
</feature>
<sequence>MPAMGHGPHGPGHHGGPGGPGSYGPGPGGPHGPGSYGPGPGGPHGPGGWNEGTTYGHDDPGGPQGPGGDPPPPHPEAYGPRLPWKELLKGLVLRPVPTLWRMRDYPMWAPALIVSFLYGLVAVFGLDDARQTMLDTTASSVVPYLLITGVAMVCGALLLSTVTHMLARQLGGNGHWAPTVGLAMLIMSLTDVPRLLLAIFLGGAATLVQIVGWVTWLYAGVLLTMMVMRSHELPWQRALPACAIQLLALLMLVKLGTF</sequence>
<evidence type="ECO:0000256" key="6">
    <source>
        <dbReference type="SAM" id="Phobius"/>
    </source>
</evidence>
<comment type="subcellular location">
    <subcellularLocation>
        <location evidence="1">Membrane</location>
        <topology evidence="1">Multi-pass membrane protein</topology>
    </subcellularLocation>
</comment>
<comment type="caution">
    <text evidence="8">The sequence shown here is derived from an EMBL/GenBank/DDBJ whole genome shotgun (WGS) entry which is preliminary data.</text>
</comment>
<keyword evidence="9" id="KW-1185">Reference proteome</keyword>
<protein>
    <submittedName>
        <fullName evidence="8">YIP1 family protein</fullName>
    </submittedName>
</protein>
<proteinExistence type="predicted"/>
<name>A0ABX1C721_9ACTN</name>
<dbReference type="InterPro" id="IPR006977">
    <property type="entry name" value="Yip1_dom"/>
</dbReference>
<reference evidence="8 9" key="1">
    <citation type="submission" date="2020-03" db="EMBL/GenBank/DDBJ databases">
        <title>Draft genome of Streptomyces sp. ventii, isolated from the Axial Seamount in the Pacific Ocean, and resequencing of the two type strains Streptomyces lonarensis strain NCL 716 and Streptomyces bohaiensis strain 11A07.</title>
        <authorList>
            <person name="Loughran R.M."/>
            <person name="Pfannmuller K.M."/>
            <person name="Wasson B.J."/>
            <person name="Deadmond M.C."/>
            <person name="Paddock B.E."/>
            <person name="Koyack M.J."/>
            <person name="Gallegos D.A."/>
            <person name="Mitchell E.A."/>
            <person name="Ushijima B."/>
            <person name="Saw J.H."/>
            <person name="Mcphail K.L."/>
            <person name="Videau P."/>
        </authorList>
    </citation>
    <scope>NUCLEOTIDE SEQUENCE [LARGE SCALE GENOMIC DNA]</scope>
    <source>
        <strain evidence="8 9">11A07</strain>
    </source>
</reference>
<evidence type="ECO:0000256" key="2">
    <source>
        <dbReference type="ARBA" id="ARBA00022692"/>
    </source>
</evidence>